<feature type="chain" id="PRO_5003981643" evidence="1">
    <location>
        <begin position="22"/>
        <end position="97"/>
    </location>
</feature>
<proteinExistence type="evidence at transcript level"/>
<organism evidence="2">
    <name type="scientific">Rhipicephalus pulchellus</name>
    <name type="common">Yellow backed tick</name>
    <name type="synonym">Dermacentor pulchellus</name>
    <dbReference type="NCBI Taxonomy" id="72859"/>
    <lineage>
        <taxon>Eukaryota</taxon>
        <taxon>Metazoa</taxon>
        <taxon>Ecdysozoa</taxon>
        <taxon>Arthropoda</taxon>
        <taxon>Chelicerata</taxon>
        <taxon>Arachnida</taxon>
        <taxon>Acari</taxon>
        <taxon>Parasitiformes</taxon>
        <taxon>Ixodida</taxon>
        <taxon>Ixodoidea</taxon>
        <taxon>Ixodidae</taxon>
        <taxon>Rhipicephalinae</taxon>
        <taxon>Rhipicephalus</taxon>
        <taxon>Rhipicephalus</taxon>
    </lineage>
</organism>
<keyword evidence="1" id="KW-0732">Signal</keyword>
<dbReference type="EMBL" id="GACK01004166">
    <property type="protein sequence ID" value="JAA60868.1"/>
    <property type="molecule type" value="mRNA"/>
</dbReference>
<dbReference type="AlphaFoldDB" id="L7MCB6"/>
<protein>
    <submittedName>
        <fullName evidence="2">Putative 8.9 kDa family member</fullName>
    </submittedName>
</protein>
<reference evidence="2" key="2">
    <citation type="journal article" date="2015" name="J. Proteomics">
        <title>Sexual differences in the sialomes of the zebra tick, Rhipicephalus pulchellus.</title>
        <authorList>
            <person name="Tan A.W."/>
            <person name="Francischetti I.M."/>
            <person name="Slovak M."/>
            <person name="Kini R.M."/>
            <person name="Ribeiro J.M."/>
        </authorList>
    </citation>
    <scope>NUCLEOTIDE SEQUENCE</scope>
    <source>
        <tissue evidence="2">Salivary gland</tissue>
    </source>
</reference>
<dbReference type="PROSITE" id="PS51257">
    <property type="entry name" value="PROKAR_LIPOPROTEIN"/>
    <property type="match status" value="1"/>
</dbReference>
<feature type="signal peptide" evidence="1">
    <location>
        <begin position="1"/>
        <end position="21"/>
    </location>
</feature>
<accession>L7MCB6</accession>
<reference evidence="2" key="1">
    <citation type="submission" date="2012-11" db="EMBL/GenBank/DDBJ databases">
        <authorList>
            <person name="Lucero-Rivera Y.E."/>
            <person name="Tovar-Ramirez D."/>
        </authorList>
    </citation>
    <scope>NUCLEOTIDE SEQUENCE</scope>
    <source>
        <tissue evidence="2">Salivary gland</tissue>
    </source>
</reference>
<evidence type="ECO:0000313" key="2">
    <source>
        <dbReference type="EMBL" id="JAA60868.1"/>
    </source>
</evidence>
<evidence type="ECO:0000256" key="1">
    <source>
        <dbReference type="SAM" id="SignalP"/>
    </source>
</evidence>
<sequence>MLRTLPAVMFLFMAFATLAACTTCSPELTITKRDFPNSEREGKCHYLGQYFIGGATFLFRRPCVKVTCDVENQKAIVIGCKKNGTLRQGSYPSCCPE</sequence>
<name>L7MCB6_RHIPC</name>